<protein>
    <submittedName>
        <fullName evidence="3">DDE superfamily endonuclease</fullName>
    </submittedName>
</protein>
<keyword evidence="3" id="KW-0255">Endonuclease</keyword>
<accession>A0A345UJD6</accession>
<dbReference type="EMBL" id="CP027806">
    <property type="protein sequence ID" value="AXJ00588.1"/>
    <property type="molecule type" value="Genomic_DNA"/>
</dbReference>
<sequence>MLDKLTLSSVINTPWVLAWFKKFCDSKQLKQAGFYKRAGMGIAQLLHLLVVLPMTHLKVYTFSGDSLPVAGRDAFYRLLSNTSYDWRMLLLSIALKMTRHFDTLTDDDQPRYLIFDDTGYKRDRSKCVEYLGRQHDHSHGRYFRGFRMLTAVWSDGHSCLPLGFELLTNEDADKRIGPDPKVDKRTNGGKRVIAATQKATDLTITMAQSAYNHKFKMDYVLFDSWFAFPQVIKEVAKHTPVICRGKNTAALKFKHQQKIYSVESLPLIFKKGGQTFKNPDIIGSAVVELLNTNLKVRVVVVTNRHDPDKKIVFISTDTQLSADEICCIYARRWDIEVCFKAIKQHLGLYCMQMRDYSGLIGCCSVVIIRYLMLAYYHRGCIDDRTLPGMFYACVQQLQAATIEACIEILRVKFKEFAESKQAQLVSNVLVEFLQMFENFKSEIMAQFEPIFKLNLKCES</sequence>
<keyword evidence="5" id="KW-1185">Reference proteome</keyword>
<reference evidence="3 5" key="1">
    <citation type="submission" date="2018-03" db="EMBL/GenBank/DDBJ databases">
        <title>Phenotypic and genomic properties of Cyclonatronum proteinivorum gen. nov., sp. nov., a haloalkaliphilic bacteroidete from soda lakes possessing Na+-translocating rhodopsin.</title>
        <authorList>
            <person name="Toshchakov S.V."/>
            <person name="Korzhenkov A."/>
            <person name="Samarov N.I."/>
            <person name="Kublanov I.V."/>
            <person name="Muntyan M.S."/>
            <person name="Sorokin D.Y."/>
        </authorList>
    </citation>
    <scope>NUCLEOTIDE SEQUENCE [LARGE SCALE GENOMIC DNA]</scope>
    <source>
        <strain evidence="3 5">Omega</strain>
    </source>
</reference>
<keyword evidence="3" id="KW-0378">Hydrolase</keyword>
<keyword evidence="3" id="KW-0540">Nuclease</keyword>
<dbReference type="InterPro" id="IPR012337">
    <property type="entry name" value="RNaseH-like_sf"/>
</dbReference>
<dbReference type="KEGG" id="cprv:CYPRO_1331"/>
<dbReference type="Pfam" id="PF13546">
    <property type="entry name" value="DDE_5"/>
    <property type="match status" value="1"/>
</dbReference>
<dbReference type="KEGG" id="cprv:CYPRO_0119"/>
<gene>
    <name evidence="2" type="ORF">CYPRO_0119</name>
    <name evidence="3" type="ORF">CYPRO_1331</name>
    <name evidence="4" type="ORF">CYPRO_1357</name>
</gene>
<dbReference type="OrthoDB" id="29496at2"/>
<dbReference type="InterPro" id="IPR038721">
    <property type="entry name" value="IS701-like_DDE_dom"/>
</dbReference>
<dbReference type="EMBL" id="CP027806">
    <property type="protein sequence ID" value="AXI99406.1"/>
    <property type="molecule type" value="Genomic_DNA"/>
</dbReference>
<dbReference type="GO" id="GO:0004519">
    <property type="term" value="F:endonuclease activity"/>
    <property type="evidence" value="ECO:0007669"/>
    <property type="project" value="UniProtKB-KW"/>
</dbReference>
<proteinExistence type="predicted"/>
<dbReference type="EMBL" id="CP027806">
    <property type="protein sequence ID" value="AXJ00613.1"/>
    <property type="molecule type" value="Genomic_DNA"/>
</dbReference>
<organism evidence="3 5">
    <name type="scientific">Cyclonatronum proteinivorum</name>
    <dbReference type="NCBI Taxonomy" id="1457365"/>
    <lineage>
        <taxon>Bacteria</taxon>
        <taxon>Pseudomonadati</taxon>
        <taxon>Balneolota</taxon>
        <taxon>Balneolia</taxon>
        <taxon>Balneolales</taxon>
        <taxon>Cyclonatronaceae</taxon>
        <taxon>Cyclonatronum</taxon>
    </lineage>
</organism>
<evidence type="ECO:0000313" key="2">
    <source>
        <dbReference type="EMBL" id="AXI99406.1"/>
    </source>
</evidence>
<dbReference type="SUPFAM" id="SSF53098">
    <property type="entry name" value="Ribonuclease H-like"/>
    <property type="match status" value="1"/>
</dbReference>
<dbReference type="AlphaFoldDB" id="A0A345UJD6"/>
<dbReference type="Proteomes" id="UP000254808">
    <property type="component" value="Chromosome"/>
</dbReference>
<feature type="domain" description="Transposase IS701-like DDE" evidence="1">
    <location>
        <begin position="71"/>
        <end position="249"/>
    </location>
</feature>
<name>A0A345UJD6_9BACT</name>
<evidence type="ECO:0000259" key="1">
    <source>
        <dbReference type="Pfam" id="PF13546"/>
    </source>
</evidence>
<dbReference type="RefSeq" id="WP_114982649.1">
    <property type="nucleotide sequence ID" value="NZ_CP027806.1"/>
</dbReference>
<evidence type="ECO:0000313" key="3">
    <source>
        <dbReference type="EMBL" id="AXJ00588.1"/>
    </source>
</evidence>
<dbReference type="Gene3D" id="3.90.350.10">
    <property type="entry name" value="Transposase Inhibitor Protein From Tn5, Chain A, domain 1"/>
    <property type="match status" value="1"/>
</dbReference>
<evidence type="ECO:0000313" key="4">
    <source>
        <dbReference type="EMBL" id="AXJ00613.1"/>
    </source>
</evidence>
<dbReference type="KEGG" id="cprv:CYPRO_1357"/>
<evidence type="ECO:0000313" key="5">
    <source>
        <dbReference type="Proteomes" id="UP000254808"/>
    </source>
</evidence>